<dbReference type="EMBL" id="JBBMQS010000021">
    <property type="protein sequence ID" value="MEM5499853.1"/>
    <property type="molecule type" value="Genomic_DNA"/>
</dbReference>
<organism evidence="3 4">
    <name type="scientific">Paraglaciecola mesophila</name>
    <dbReference type="NCBI Taxonomy" id="197222"/>
    <lineage>
        <taxon>Bacteria</taxon>
        <taxon>Pseudomonadati</taxon>
        <taxon>Pseudomonadota</taxon>
        <taxon>Gammaproteobacteria</taxon>
        <taxon>Alteromonadales</taxon>
        <taxon>Alteromonadaceae</taxon>
        <taxon>Paraglaciecola</taxon>
    </lineage>
</organism>
<proteinExistence type="predicted"/>
<evidence type="ECO:0000313" key="3">
    <source>
        <dbReference type="EMBL" id="MEM5499853.1"/>
    </source>
</evidence>
<protein>
    <submittedName>
        <fullName evidence="3">Alpha/beta hydrolase</fullName>
    </submittedName>
</protein>
<keyword evidence="4" id="KW-1185">Reference proteome</keyword>
<dbReference type="Pfam" id="PF00561">
    <property type="entry name" value="Abhydrolase_1"/>
    <property type="match status" value="1"/>
</dbReference>
<accession>A0ABU9T139</accession>
<dbReference type="SUPFAM" id="SSF53474">
    <property type="entry name" value="alpha/beta-Hydrolases"/>
    <property type="match status" value="1"/>
</dbReference>
<evidence type="ECO:0000256" key="1">
    <source>
        <dbReference type="ARBA" id="ARBA00022801"/>
    </source>
</evidence>
<dbReference type="InterPro" id="IPR000073">
    <property type="entry name" value="AB_hydrolase_1"/>
</dbReference>
<sequence length="309" mass="35225">MPISHHYADINDVSLHYVEAACHSDNPHPETIIFLHGFPEYWGTWQAQIEYFREQYHVIVPDLMGYNLSDKPSELEAYTVPNLIALYAKFVENVSQHKPVHLVAHDWGGAIAWPLAAFHPQLFSKLVILNAAHPSTFTREMASNPKQRQKSAYIHQLVADNGVEFVKNDDFSMLKNMLFEGMHNTHFSERQKAEYMRAWKQPDAVNGMLQYYCAMPQLPPAALSEPEDGDSVEQNALAKTDLKIPSIRIDLPTLILWGEQDEAFVTGILEGIEAYVPDCQVMRFEDATHWLHHEKPDEVNAAIESFLTA</sequence>
<dbReference type="GO" id="GO:0016787">
    <property type="term" value="F:hydrolase activity"/>
    <property type="evidence" value="ECO:0007669"/>
    <property type="project" value="UniProtKB-KW"/>
</dbReference>
<keyword evidence="1 3" id="KW-0378">Hydrolase</keyword>
<reference evidence="3 4" key="1">
    <citation type="submission" date="2024-03" db="EMBL/GenBank/DDBJ databases">
        <title>Community enrichment and isolation of bacterial strains for fucoidan degradation.</title>
        <authorList>
            <person name="Sichert A."/>
        </authorList>
    </citation>
    <scope>NUCLEOTIDE SEQUENCE [LARGE SCALE GENOMIC DNA]</scope>
    <source>
        <strain evidence="3 4">AS12</strain>
    </source>
</reference>
<evidence type="ECO:0000259" key="2">
    <source>
        <dbReference type="Pfam" id="PF00561"/>
    </source>
</evidence>
<dbReference type="Proteomes" id="UP001461163">
    <property type="component" value="Unassembled WGS sequence"/>
</dbReference>
<gene>
    <name evidence="3" type="ORF">WNY77_20765</name>
</gene>
<dbReference type="PRINTS" id="PR00111">
    <property type="entry name" value="ABHYDROLASE"/>
</dbReference>
<dbReference type="RefSeq" id="WP_342882832.1">
    <property type="nucleotide sequence ID" value="NZ_JBBMQS010000021.1"/>
</dbReference>
<dbReference type="PANTHER" id="PTHR43329">
    <property type="entry name" value="EPOXIDE HYDROLASE"/>
    <property type="match status" value="1"/>
</dbReference>
<dbReference type="Gene3D" id="3.40.50.1820">
    <property type="entry name" value="alpha/beta hydrolase"/>
    <property type="match status" value="1"/>
</dbReference>
<dbReference type="InterPro" id="IPR029058">
    <property type="entry name" value="AB_hydrolase_fold"/>
</dbReference>
<dbReference type="PRINTS" id="PR00412">
    <property type="entry name" value="EPOXHYDRLASE"/>
</dbReference>
<dbReference type="InterPro" id="IPR000639">
    <property type="entry name" value="Epox_hydrolase-like"/>
</dbReference>
<comment type="caution">
    <text evidence="3">The sequence shown here is derived from an EMBL/GenBank/DDBJ whole genome shotgun (WGS) entry which is preliminary data.</text>
</comment>
<feature type="domain" description="AB hydrolase-1" evidence="2">
    <location>
        <begin position="31"/>
        <end position="296"/>
    </location>
</feature>
<name>A0ABU9T139_9ALTE</name>
<evidence type="ECO:0000313" key="4">
    <source>
        <dbReference type="Proteomes" id="UP001461163"/>
    </source>
</evidence>